<keyword evidence="2" id="KW-0378">Hydrolase</keyword>
<evidence type="ECO:0000313" key="5">
    <source>
        <dbReference type="EMBL" id="WMN06583.1"/>
    </source>
</evidence>
<comment type="similarity">
    <text evidence="1">Belongs to the glycosyl hydrolase 13 family.</text>
</comment>
<evidence type="ECO:0000259" key="4">
    <source>
        <dbReference type="SMART" id="SM00642"/>
    </source>
</evidence>
<evidence type="ECO:0000256" key="1">
    <source>
        <dbReference type="ARBA" id="ARBA00008061"/>
    </source>
</evidence>
<evidence type="ECO:0000313" key="6">
    <source>
        <dbReference type="Proteomes" id="UP001244443"/>
    </source>
</evidence>
<gene>
    <name evidence="5" type="ORF">QYS48_32935</name>
</gene>
<dbReference type="InterPro" id="IPR017853">
    <property type="entry name" value="GH"/>
</dbReference>
<sequence>MTWWKEAIVYQIYPRSFKDSNDDGIGDLPGIISKLDYIKSIGVDVVWLCPIYQSPNDDNGYDVSDYREIMTDFGEMSDFDKLLNGIHDRGMKLIMDIVPNHTSDEHRWFKASAESEDNPYRDYYIWRKSEDGNLPNNWPSFFSGNAWEYSKETDAYYLHLFSKKQPDLNWENPKVREEIYDIMHFWFKKGIDGFRMDVVSLISKKPGLPSSKSNVFTEIISDYYANGPKVHEYLKEMNQEVLRHYDCMTVGEGPGITLDNALNYVGKDRGELNMIFHFGHMYIDNGPGGKYDPIPYDLVDMKKVFNQWDEKLKDKGWGSIFLGNHDFPRIVSRFGNDGMYWKKSAKLLSTLLLSMRGTPYIFQGDEIGMTNVAFESIDDYQDIETLNSWKDAMEKGSDPEKFMELVHQQSRDNARTPFQWNSESNAGFSNAKPWLKVNDNFELINAESQEEDPHSVLNFYRNMISVRKKNPTLVHGDYKCYLVEDPELFIFNRWDEHHNYWVLLNLSDKHNTLSFNLPEEMTLLINNYEEVNAYNELRPWESKVYKVN</sequence>
<dbReference type="AlphaFoldDB" id="A0AA51N5U2"/>
<dbReference type="CDD" id="cd11333">
    <property type="entry name" value="AmyAc_SI_OligoGlu_DGase"/>
    <property type="match status" value="1"/>
</dbReference>
<dbReference type="Pfam" id="PF00128">
    <property type="entry name" value="Alpha-amylase"/>
    <property type="match status" value="1"/>
</dbReference>
<dbReference type="PANTHER" id="PTHR10357:SF184">
    <property type="entry name" value="OLIGO-1,6-GLUCOSIDASE 1"/>
    <property type="match status" value="1"/>
</dbReference>
<dbReference type="Gene3D" id="3.20.20.80">
    <property type="entry name" value="Glycosidases"/>
    <property type="match status" value="1"/>
</dbReference>
<dbReference type="Gene3D" id="3.90.400.10">
    <property type="entry name" value="Oligo-1,6-glucosidase, Domain 2"/>
    <property type="match status" value="1"/>
</dbReference>
<dbReference type="NCBIfam" id="NF008183">
    <property type="entry name" value="PRK10933.1"/>
    <property type="match status" value="1"/>
</dbReference>
<feature type="domain" description="Glycosyl hydrolase family 13 catalytic" evidence="4">
    <location>
        <begin position="11"/>
        <end position="415"/>
    </location>
</feature>
<accession>A0AA51N5U2</accession>
<organism evidence="5 6">
    <name type="scientific">Marivirga arenosa</name>
    <dbReference type="NCBI Taxonomy" id="3059076"/>
    <lineage>
        <taxon>Bacteria</taxon>
        <taxon>Pseudomonadati</taxon>
        <taxon>Bacteroidota</taxon>
        <taxon>Cytophagia</taxon>
        <taxon>Cytophagales</taxon>
        <taxon>Marivirgaceae</taxon>
        <taxon>Marivirga</taxon>
    </lineage>
</organism>
<reference evidence="5" key="1">
    <citation type="submission" date="2023-08" db="EMBL/GenBank/DDBJ databases">
        <title>Comparative genomics and taxonomic characterization of three novel marine species of genus Marivirga.</title>
        <authorList>
            <person name="Muhammad N."/>
            <person name="Kim S.-G."/>
        </authorList>
    </citation>
    <scope>NUCLEOTIDE SEQUENCE [LARGE SCALE GENOMIC DNA]</scope>
    <source>
        <strain evidence="5">ABR2-2</strain>
    </source>
</reference>
<dbReference type="RefSeq" id="WP_308356461.1">
    <property type="nucleotide sequence ID" value="NZ_CP129970.2"/>
</dbReference>
<dbReference type="InterPro" id="IPR013780">
    <property type="entry name" value="Glyco_hydro_b"/>
</dbReference>
<name>A0AA51N5U2_9BACT</name>
<keyword evidence="6" id="KW-1185">Reference proteome</keyword>
<protein>
    <submittedName>
        <fullName evidence="5">Alpha-glucosidase</fullName>
    </submittedName>
</protein>
<evidence type="ECO:0000256" key="3">
    <source>
        <dbReference type="ARBA" id="ARBA00023295"/>
    </source>
</evidence>
<dbReference type="PANTHER" id="PTHR10357">
    <property type="entry name" value="ALPHA-AMYLASE FAMILY MEMBER"/>
    <property type="match status" value="1"/>
</dbReference>
<dbReference type="GO" id="GO:0009313">
    <property type="term" value="P:oligosaccharide catabolic process"/>
    <property type="evidence" value="ECO:0007669"/>
    <property type="project" value="TreeGrafter"/>
</dbReference>
<dbReference type="Proteomes" id="UP001244443">
    <property type="component" value="Chromosome"/>
</dbReference>
<keyword evidence="3" id="KW-0326">Glycosidase</keyword>
<evidence type="ECO:0000256" key="2">
    <source>
        <dbReference type="ARBA" id="ARBA00022801"/>
    </source>
</evidence>
<dbReference type="GO" id="GO:0004556">
    <property type="term" value="F:alpha-amylase activity"/>
    <property type="evidence" value="ECO:0007669"/>
    <property type="project" value="TreeGrafter"/>
</dbReference>
<proteinExistence type="inferred from homology"/>
<dbReference type="InterPro" id="IPR006047">
    <property type="entry name" value="GH13_cat_dom"/>
</dbReference>
<dbReference type="FunFam" id="3.90.400.10:FF:000002">
    <property type="entry name" value="Sucrose isomerase"/>
    <property type="match status" value="1"/>
</dbReference>
<dbReference type="Gene3D" id="2.60.40.1180">
    <property type="entry name" value="Golgi alpha-mannosidase II"/>
    <property type="match status" value="1"/>
</dbReference>
<dbReference type="EMBL" id="CP129970">
    <property type="protein sequence ID" value="WMN06583.1"/>
    <property type="molecule type" value="Genomic_DNA"/>
</dbReference>
<dbReference type="InterPro" id="IPR045857">
    <property type="entry name" value="O16G_dom_2"/>
</dbReference>
<dbReference type="FunFam" id="3.20.20.80:FF:000064">
    <property type="entry name" value="Oligo-1,6-glucosidase"/>
    <property type="match status" value="2"/>
</dbReference>
<dbReference type="SUPFAM" id="SSF51445">
    <property type="entry name" value="(Trans)glycosidases"/>
    <property type="match status" value="1"/>
</dbReference>
<dbReference type="SMART" id="SM00642">
    <property type="entry name" value="Aamy"/>
    <property type="match status" value="1"/>
</dbReference>
<dbReference type="SUPFAM" id="SSF51011">
    <property type="entry name" value="Glycosyl hydrolase domain"/>
    <property type="match status" value="1"/>
</dbReference>